<dbReference type="FunFam" id="3.40.50.1580:FF:000012">
    <property type="entry name" value="Probable 6-oxopurine nucleoside phosphorylase"/>
    <property type="match status" value="1"/>
</dbReference>
<proteinExistence type="inferred from homology"/>
<dbReference type="AlphaFoldDB" id="X1MKM9"/>
<dbReference type="Pfam" id="PF01048">
    <property type="entry name" value="PNP_UDP_1"/>
    <property type="match status" value="1"/>
</dbReference>
<sequence length="252" mass="28651">MTDNQKASVGVFGGSGFYSFLQETEEYEIDTPYGAPSDKIVIGEVAGKKVAFIPRHGRNHNLPPHKINYRANIYAMKKLGVKYIFGPCASGSLQPHIKPGQFVMCDQFVDRTKGRIDTFYDGPKTIHISMAEPYCPTLRKIVIESAKELKIDYRPRGTIVVIQGPRFSTRSESRWFASQGWEVVSMTQYPEMYLAREQEICYVNISLITDYDAGLEGHPEFKPVTIEEVVRVFKENNEKVRSLLFRAISKIP</sequence>
<dbReference type="EMBL" id="BARV01018261">
    <property type="protein sequence ID" value="GAI31843.1"/>
    <property type="molecule type" value="Genomic_DNA"/>
</dbReference>
<dbReference type="PANTHER" id="PTHR42679">
    <property type="entry name" value="S-METHYL-5'-THIOADENOSINE PHOSPHORYLASE"/>
    <property type="match status" value="1"/>
</dbReference>
<dbReference type="GO" id="GO:0019509">
    <property type="term" value="P:L-methionine salvage from methylthioadenosine"/>
    <property type="evidence" value="ECO:0007669"/>
    <property type="project" value="TreeGrafter"/>
</dbReference>
<reference evidence="5" key="1">
    <citation type="journal article" date="2014" name="Front. Microbiol.">
        <title>High frequency of phylogenetically diverse reductive dehalogenase-homologous genes in deep subseafloor sedimentary metagenomes.</title>
        <authorList>
            <person name="Kawai M."/>
            <person name="Futagami T."/>
            <person name="Toyoda A."/>
            <person name="Takaki Y."/>
            <person name="Nishi S."/>
            <person name="Hori S."/>
            <person name="Arai W."/>
            <person name="Tsubouchi T."/>
            <person name="Morono Y."/>
            <person name="Uchiyama I."/>
            <person name="Ito T."/>
            <person name="Fujiyama A."/>
            <person name="Inagaki F."/>
            <person name="Takami H."/>
        </authorList>
    </citation>
    <scope>NUCLEOTIDE SEQUENCE</scope>
    <source>
        <strain evidence="5">Expedition CK06-06</strain>
    </source>
</reference>
<evidence type="ECO:0000256" key="1">
    <source>
        <dbReference type="ARBA" id="ARBA00022676"/>
    </source>
</evidence>
<dbReference type="Gene3D" id="3.40.50.1580">
    <property type="entry name" value="Nucleoside phosphorylase domain"/>
    <property type="match status" value="1"/>
</dbReference>
<dbReference type="CDD" id="cd09010">
    <property type="entry name" value="MTAP_SsMTAPII_like_MTIP"/>
    <property type="match status" value="1"/>
</dbReference>
<keyword evidence="1" id="KW-0328">Glycosyltransferase</keyword>
<feature type="domain" description="Nucleoside phosphorylase" evidence="4">
    <location>
        <begin position="9"/>
        <end position="248"/>
    </location>
</feature>
<dbReference type="InterPro" id="IPR035994">
    <property type="entry name" value="Nucleoside_phosphorylase_sf"/>
</dbReference>
<keyword evidence="2" id="KW-0808">Transferase</keyword>
<evidence type="ECO:0000256" key="3">
    <source>
        <dbReference type="ARBA" id="ARBA00022726"/>
    </source>
</evidence>
<evidence type="ECO:0000256" key="2">
    <source>
        <dbReference type="ARBA" id="ARBA00022679"/>
    </source>
</evidence>
<protein>
    <recommendedName>
        <fullName evidence="4">Nucleoside phosphorylase domain-containing protein</fullName>
    </recommendedName>
</protein>
<evidence type="ECO:0000259" key="4">
    <source>
        <dbReference type="Pfam" id="PF01048"/>
    </source>
</evidence>
<gene>
    <name evidence="5" type="ORF">S06H3_30925</name>
</gene>
<organism evidence="5">
    <name type="scientific">marine sediment metagenome</name>
    <dbReference type="NCBI Taxonomy" id="412755"/>
    <lineage>
        <taxon>unclassified sequences</taxon>
        <taxon>metagenomes</taxon>
        <taxon>ecological metagenomes</taxon>
    </lineage>
</organism>
<dbReference type="SUPFAM" id="SSF53167">
    <property type="entry name" value="Purine and uridine phosphorylases"/>
    <property type="match status" value="1"/>
</dbReference>
<comment type="caution">
    <text evidence="5">The sequence shown here is derived from an EMBL/GenBank/DDBJ whole genome shotgun (WGS) entry which is preliminary data.</text>
</comment>
<dbReference type="GO" id="GO:0005829">
    <property type="term" value="C:cytosol"/>
    <property type="evidence" value="ECO:0007669"/>
    <property type="project" value="TreeGrafter"/>
</dbReference>
<dbReference type="InterPro" id="IPR010044">
    <property type="entry name" value="MTAP"/>
</dbReference>
<dbReference type="GO" id="GO:0017061">
    <property type="term" value="F:S-methyl-5-thioadenosine phosphorylase activity"/>
    <property type="evidence" value="ECO:0007669"/>
    <property type="project" value="InterPro"/>
</dbReference>
<name>X1MKM9_9ZZZZ</name>
<keyword evidence="3" id="KW-0660">Purine salvage</keyword>
<accession>X1MKM9</accession>
<dbReference type="InterPro" id="IPR000845">
    <property type="entry name" value="Nucleoside_phosphorylase_d"/>
</dbReference>
<dbReference type="NCBIfam" id="TIGR01694">
    <property type="entry name" value="MTAP"/>
    <property type="match status" value="1"/>
</dbReference>
<dbReference type="NCBIfam" id="NF005876">
    <property type="entry name" value="PRK07823.1"/>
    <property type="match status" value="1"/>
</dbReference>
<feature type="non-terminal residue" evidence="5">
    <location>
        <position position="252"/>
    </location>
</feature>
<evidence type="ECO:0000313" key="5">
    <source>
        <dbReference type="EMBL" id="GAI31843.1"/>
    </source>
</evidence>
<dbReference type="HAMAP" id="MF_01963">
    <property type="entry name" value="MTAP"/>
    <property type="match status" value="1"/>
</dbReference>
<dbReference type="PANTHER" id="PTHR42679:SF2">
    <property type="entry name" value="S-METHYL-5'-THIOADENOSINE PHOSPHORYLASE"/>
    <property type="match status" value="1"/>
</dbReference>
<dbReference type="GO" id="GO:0006166">
    <property type="term" value="P:purine ribonucleoside salvage"/>
    <property type="evidence" value="ECO:0007669"/>
    <property type="project" value="UniProtKB-KW"/>
</dbReference>